<dbReference type="PROSITE" id="PS51186">
    <property type="entry name" value="GNAT"/>
    <property type="match status" value="1"/>
</dbReference>
<evidence type="ECO:0000313" key="4">
    <source>
        <dbReference type="EMBL" id="MFC4307316.1"/>
    </source>
</evidence>
<protein>
    <submittedName>
        <fullName evidence="4">GNAT family N-acetyltransferase</fullName>
    </submittedName>
</protein>
<gene>
    <name evidence="4" type="ORF">ACFO1S_28215</name>
</gene>
<keyword evidence="2" id="KW-0012">Acyltransferase</keyword>
<keyword evidence="5" id="KW-1185">Reference proteome</keyword>
<dbReference type="PANTHER" id="PTHR43877">
    <property type="entry name" value="AMINOALKYLPHOSPHONATE N-ACETYLTRANSFERASE-RELATED-RELATED"/>
    <property type="match status" value="1"/>
</dbReference>
<name>A0ABV8SI80_9BACL</name>
<evidence type="ECO:0000256" key="2">
    <source>
        <dbReference type="ARBA" id="ARBA00023315"/>
    </source>
</evidence>
<dbReference type="EMBL" id="JBHSED010000074">
    <property type="protein sequence ID" value="MFC4307316.1"/>
    <property type="molecule type" value="Genomic_DNA"/>
</dbReference>
<evidence type="ECO:0000259" key="3">
    <source>
        <dbReference type="PROSITE" id="PS51186"/>
    </source>
</evidence>
<dbReference type="CDD" id="cd04301">
    <property type="entry name" value="NAT_SF"/>
    <property type="match status" value="1"/>
</dbReference>
<dbReference type="Pfam" id="PF00583">
    <property type="entry name" value="Acetyltransf_1"/>
    <property type="match status" value="1"/>
</dbReference>
<evidence type="ECO:0000256" key="1">
    <source>
        <dbReference type="ARBA" id="ARBA00022679"/>
    </source>
</evidence>
<dbReference type="Gene3D" id="3.40.630.30">
    <property type="match status" value="1"/>
</dbReference>
<dbReference type="InterPro" id="IPR050832">
    <property type="entry name" value="Bact_Acetyltransf"/>
</dbReference>
<accession>A0ABV8SI80</accession>
<sequence>MKQLQIVQVAYDHTDLSLLIRQLDEYLLERYPADEVFGIDDPSQEDITFLVAYSGGRPAGCGAIREIDRDSTELKRFFVHHDYRNQGIAEAILLELEFKARNQGYKCIKLEAGEAQPEALNFYRKHGYYPIDRFGKYAECASSVCFEKQLG</sequence>
<comment type="caution">
    <text evidence="4">The sequence shown here is derived from an EMBL/GenBank/DDBJ whole genome shotgun (WGS) entry which is preliminary data.</text>
</comment>
<keyword evidence="1" id="KW-0808">Transferase</keyword>
<evidence type="ECO:0000313" key="5">
    <source>
        <dbReference type="Proteomes" id="UP001595755"/>
    </source>
</evidence>
<dbReference type="InterPro" id="IPR016181">
    <property type="entry name" value="Acyl_CoA_acyltransferase"/>
</dbReference>
<dbReference type="SUPFAM" id="SSF55729">
    <property type="entry name" value="Acyl-CoA N-acyltransferases (Nat)"/>
    <property type="match status" value="1"/>
</dbReference>
<reference evidence="5" key="1">
    <citation type="journal article" date="2019" name="Int. J. Syst. Evol. Microbiol.">
        <title>The Global Catalogue of Microorganisms (GCM) 10K type strain sequencing project: providing services to taxonomists for standard genome sequencing and annotation.</title>
        <authorList>
            <consortium name="The Broad Institute Genomics Platform"/>
            <consortium name="The Broad Institute Genome Sequencing Center for Infectious Disease"/>
            <person name="Wu L."/>
            <person name="Ma J."/>
        </authorList>
    </citation>
    <scope>NUCLEOTIDE SEQUENCE [LARGE SCALE GENOMIC DNA]</scope>
    <source>
        <strain evidence="5">CGMCC 4.1641</strain>
    </source>
</reference>
<feature type="domain" description="N-acetyltransferase" evidence="3">
    <location>
        <begin position="6"/>
        <end position="151"/>
    </location>
</feature>
<dbReference type="RefSeq" id="WP_204603050.1">
    <property type="nucleotide sequence ID" value="NZ_JBHSED010000074.1"/>
</dbReference>
<dbReference type="InterPro" id="IPR000182">
    <property type="entry name" value="GNAT_dom"/>
</dbReference>
<dbReference type="PANTHER" id="PTHR43877:SF2">
    <property type="entry name" value="AMINOALKYLPHOSPHONATE N-ACETYLTRANSFERASE-RELATED"/>
    <property type="match status" value="1"/>
</dbReference>
<organism evidence="4 5">
    <name type="scientific">Cohnella boryungensis</name>
    <dbReference type="NCBI Taxonomy" id="768479"/>
    <lineage>
        <taxon>Bacteria</taxon>
        <taxon>Bacillati</taxon>
        <taxon>Bacillota</taxon>
        <taxon>Bacilli</taxon>
        <taxon>Bacillales</taxon>
        <taxon>Paenibacillaceae</taxon>
        <taxon>Cohnella</taxon>
    </lineage>
</organism>
<proteinExistence type="predicted"/>
<dbReference type="Proteomes" id="UP001595755">
    <property type="component" value="Unassembled WGS sequence"/>
</dbReference>